<evidence type="ECO:0000256" key="3">
    <source>
        <dbReference type="ARBA" id="ARBA00022827"/>
    </source>
</evidence>
<dbReference type="Gene3D" id="1.10.45.10">
    <property type="entry name" value="Vanillyl-alcohol Oxidase, Chain A, domain 4"/>
    <property type="match status" value="1"/>
</dbReference>
<comment type="similarity">
    <text evidence="1">Belongs to the FAD-binding oxidoreductase/transferase type 4 family.</text>
</comment>
<dbReference type="Pfam" id="PF01565">
    <property type="entry name" value="FAD_binding_4"/>
    <property type="match status" value="1"/>
</dbReference>
<dbReference type="Proteomes" id="UP001198602">
    <property type="component" value="Unassembled WGS sequence"/>
</dbReference>
<dbReference type="Pfam" id="PF02913">
    <property type="entry name" value="FAD-oxidase_C"/>
    <property type="match status" value="1"/>
</dbReference>
<keyword evidence="2" id="KW-0285">Flavoprotein</keyword>
<dbReference type="PANTHER" id="PTHR46568">
    <property type="entry name" value="ALKYLDIHYDROXYACETONEPHOSPHATE SYNTHASE, PEROXISOMAL"/>
    <property type="match status" value="1"/>
</dbReference>
<dbReference type="InterPro" id="IPR025650">
    <property type="entry name" value="Alkyl-DHAP_Synthase"/>
</dbReference>
<accession>A0ABS7Y604</accession>
<dbReference type="InterPro" id="IPR036318">
    <property type="entry name" value="FAD-bd_PCMH-like_sf"/>
</dbReference>
<evidence type="ECO:0000256" key="2">
    <source>
        <dbReference type="ARBA" id="ARBA00022630"/>
    </source>
</evidence>
<reference evidence="5 6" key="1">
    <citation type="submission" date="2021-07" db="EMBL/GenBank/DDBJ databases">
        <title>Characterization of Violacein-producing bacteria and related species.</title>
        <authorList>
            <person name="Wilson H.S."/>
            <person name="De Leon M.E."/>
        </authorList>
    </citation>
    <scope>NUCLEOTIDE SEQUENCE [LARGE SCALE GENOMIC DNA]</scope>
    <source>
        <strain evidence="5 6">HSC-2F05</strain>
    </source>
</reference>
<dbReference type="Gene3D" id="3.30.465.10">
    <property type="match status" value="1"/>
</dbReference>
<keyword evidence="6" id="KW-1185">Reference proteome</keyword>
<dbReference type="PROSITE" id="PS51387">
    <property type="entry name" value="FAD_PCMH"/>
    <property type="match status" value="1"/>
</dbReference>
<dbReference type="EMBL" id="JAHYBX010000001">
    <property type="protein sequence ID" value="MCA1855121.1"/>
    <property type="molecule type" value="Genomic_DNA"/>
</dbReference>
<dbReference type="Gene3D" id="3.30.43.10">
    <property type="entry name" value="Uridine Diphospho-n-acetylenolpyruvylglucosamine Reductase, domain 2"/>
    <property type="match status" value="1"/>
</dbReference>
<dbReference type="PANTHER" id="PTHR46568:SF1">
    <property type="entry name" value="ALKYLDIHYDROXYACETONEPHOSPHATE SYNTHASE, PEROXISOMAL"/>
    <property type="match status" value="1"/>
</dbReference>
<dbReference type="Gene3D" id="3.30.70.3450">
    <property type="match status" value="1"/>
</dbReference>
<organism evidence="5 6">
    <name type="scientific">Massilia hydrophila</name>
    <dbReference type="NCBI Taxonomy" id="3044279"/>
    <lineage>
        <taxon>Bacteria</taxon>
        <taxon>Pseudomonadati</taxon>
        <taxon>Pseudomonadota</taxon>
        <taxon>Betaproteobacteria</taxon>
        <taxon>Burkholderiales</taxon>
        <taxon>Oxalobacteraceae</taxon>
        <taxon>Telluria group</taxon>
        <taxon>Massilia</taxon>
    </lineage>
</organism>
<comment type="caution">
    <text evidence="5">The sequence shown here is derived from an EMBL/GenBank/DDBJ whole genome shotgun (WGS) entry which is preliminary data.</text>
</comment>
<evidence type="ECO:0000256" key="1">
    <source>
        <dbReference type="ARBA" id="ARBA00008000"/>
    </source>
</evidence>
<evidence type="ECO:0000313" key="6">
    <source>
        <dbReference type="Proteomes" id="UP001198602"/>
    </source>
</evidence>
<feature type="domain" description="FAD-binding PCMH-type" evidence="4">
    <location>
        <begin position="84"/>
        <end position="264"/>
    </location>
</feature>
<dbReference type="SUPFAM" id="SSF56176">
    <property type="entry name" value="FAD-binding/transporter-associated domain-like"/>
    <property type="match status" value="1"/>
</dbReference>
<dbReference type="InterPro" id="IPR016164">
    <property type="entry name" value="FAD-linked_Oxase-like_C"/>
</dbReference>
<dbReference type="InterPro" id="IPR016171">
    <property type="entry name" value="Vanillyl_alc_oxidase_C-sub2"/>
</dbReference>
<evidence type="ECO:0000313" key="5">
    <source>
        <dbReference type="EMBL" id="MCA1855121.1"/>
    </source>
</evidence>
<sequence length="531" mass="56632">MRRWNGWGDEAVGMALDDNALAFLARQVGAGRAPQDVSFEAACAGLAPGRLPPHPLVDASARTRLLHALGQSLPDWLRLRYGRVDTAPDGVAFPESGEQVRDLFAFAAAHGAAVIPYGGGTSVAGHLTVPNGGRPVLTIAMGRMRAMLALDPEARLARFGAGVSGPDLEAQLRAHGYTLGHFPQSFEYSTLGGWVATRSSGQQSLRYGRIEGLFAGGRVETPQGPLEIPTFPASSAGIDLREMVLGSEGRLGILTEATVRVSRLPEVEAFHAVFFPGWDAALAAVRALAQGGLPLSMLRLSNAVETSTMLTLAGHTRAVRLLEAWLALRGCRDGKCMLLVGASGARAQARPALRAALGLARRHGGVHAGRGLGERWRRKRFRSVYLRNAAWAHGYAIDTVETALDWPRVTPAMRAIEAAAAAALQGWGERVHAYSHLSHLYPQGASVYSTFVFRLSGSFETDLARWRRLKDGVSDAIVQAGGTISHQHGVGLDHAPWLGHEKGALGLGAMAALFRHFDPDGRMNPGKLVAP</sequence>
<dbReference type="InterPro" id="IPR016167">
    <property type="entry name" value="FAD-bd_PCMH_sub1"/>
</dbReference>
<dbReference type="RefSeq" id="WP_225237510.1">
    <property type="nucleotide sequence ID" value="NZ_JAHYBX010000001.1"/>
</dbReference>
<dbReference type="Gene3D" id="3.30.300.330">
    <property type="match status" value="1"/>
</dbReference>
<dbReference type="InterPro" id="IPR016166">
    <property type="entry name" value="FAD-bd_PCMH"/>
</dbReference>
<protein>
    <submittedName>
        <fullName evidence="5">FAD-binding oxidoreductase</fullName>
    </submittedName>
</protein>
<evidence type="ECO:0000259" key="4">
    <source>
        <dbReference type="PROSITE" id="PS51387"/>
    </source>
</evidence>
<dbReference type="SUPFAM" id="SSF55103">
    <property type="entry name" value="FAD-linked oxidases, C-terminal domain"/>
    <property type="match status" value="1"/>
</dbReference>
<proteinExistence type="inferred from homology"/>
<dbReference type="InterPro" id="IPR016169">
    <property type="entry name" value="FAD-bd_PCMH_sub2"/>
</dbReference>
<name>A0ABS7Y604_9BURK</name>
<keyword evidence="3" id="KW-0274">FAD</keyword>
<dbReference type="InterPro" id="IPR006094">
    <property type="entry name" value="Oxid_FAD_bind_N"/>
</dbReference>
<gene>
    <name evidence="5" type="ORF">LE190_04135</name>
</gene>
<dbReference type="InterPro" id="IPR004113">
    <property type="entry name" value="FAD-bd_oxidored_4_C"/>
</dbReference>